<keyword evidence="6" id="KW-1185">Reference proteome</keyword>
<dbReference type="PANTHER" id="PTHR47894:SF1">
    <property type="entry name" value="HTH-TYPE TRANSCRIPTIONAL REGULATOR VQSM"/>
    <property type="match status" value="1"/>
</dbReference>
<protein>
    <submittedName>
        <fullName evidence="5">AraC family transcriptional regulator</fullName>
    </submittedName>
</protein>
<dbReference type="Gene3D" id="1.10.10.60">
    <property type="entry name" value="Homeodomain-like"/>
    <property type="match status" value="1"/>
</dbReference>
<dbReference type="InterPro" id="IPR009057">
    <property type="entry name" value="Homeodomain-like_sf"/>
</dbReference>
<dbReference type="GO" id="GO:0000976">
    <property type="term" value="F:transcription cis-regulatory region binding"/>
    <property type="evidence" value="ECO:0007669"/>
    <property type="project" value="TreeGrafter"/>
</dbReference>
<dbReference type="AlphaFoldDB" id="A0A4R5M7N1"/>
<comment type="caution">
    <text evidence="5">The sequence shown here is derived from an EMBL/GenBank/DDBJ whole genome shotgun (WGS) entry which is preliminary data.</text>
</comment>
<accession>A0A4R5M7N1</accession>
<dbReference type="InterPro" id="IPR032687">
    <property type="entry name" value="AraC-type_N"/>
</dbReference>
<evidence type="ECO:0000256" key="2">
    <source>
        <dbReference type="ARBA" id="ARBA00023125"/>
    </source>
</evidence>
<name>A0A4R5M7N1_9BURK</name>
<sequence>MSRAPVTLSIVSVQGLLCGLLRRGVETPEWIDAALAASGIDPALLEEAGARVTAEQYAALLAVLMERRDDEGLGLFSRRLRHGSFALVARSALGAPSLAVALRRAAHTFSLLQDDVSMRCVRKDELTGLVLDFHEPQTAGQNFLHELLLRAFWQLLAWLHGGRLPPRQFDFGFDQPGYAAIYAQIFPGPLQFAQAHSAVWFDTALLATPVRRDEQALRAAWRNVIPSLIVPRPGEHAFSARVSEQLQLTSPAWPDLETIAGRLHVSMSTLQRHLASEGTSFQALKDRLRRDLAIVRLTTSTVPIAALATELGFADSAAFQRAFKGWTGSAAGSYRQR</sequence>
<keyword evidence="3" id="KW-0804">Transcription</keyword>
<dbReference type="RefSeq" id="WP_133196953.1">
    <property type="nucleotide sequence ID" value="NZ_JBHUCW010000033.1"/>
</dbReference>
<dbReference type="GO" id="GO:0005829">
    <property type="term" value="C:cytosol"/>
    <property type="evidence" value="ECO:0007669"/>
    <property type="project" value="TreeGrafter"/>
</dbReference>
<dbReference type="PROSITE" id="PS01124">
    <property type="entry name" value="HTH_ARAC_FAMILY_2"/>
    <property type="match status" value="1"/>
</dbReference>
<dbReference type="SMART" id="SM00342">
    <property type="entry name" value="HTH_ARAC"/>
    <property type="match status" value="1"/>
</dbReference>
<dbReference type="InterPro" id="IPR018060">
    <property type="entry name" value="HTH_AraC"/>
</dbReference>
<dbReference type="EMBL" id="SMRP01000011">
    <property type="protein sequence ID" value="TDG21551.1"/>
    <property type="molecule type" value="Genomic_DNA"/>
</dbReference>
<evidence type="ECO:0000259" key="4">
    <source>
        <dbReference type="PROSITE" id="PS01124"/>
    </source>
</evidence>
<evidence type="ECO:0000256" key="1">
    <source>
        <dbReference type="ARBA" id="ARBA00023015"/>
    </source>
</evidence>
<gene>
    <name evidence="5" type="ORF">EYW47_22065</name>
</gene>
<keyword evidence="1" id="KW-0805">Transcription regulation</keyword>
<evidence type="ECO:0000313" key="5">
    <source>
        <dbReference type="EMBL" id="TDG21551.1"/>
    </source>
</evidence>
<evidence type="ECO:0000313" key="6">
    <source>
        <dbReference type="Proteomes" id="UP000295722"/>
    </source>
</evidence>
<dbReference type="Pfam" id="PF12833">
    <property type="entry name" value="HTH_18"/>
    <property type="match status" value="1"/>
</dbReference>
<dbReference type="Proteomes" id="UP000295722">
    <property type="component" value="Unassembled WGS sequence"/>
</dbReference>
<dbReference type="Pfam" id="PF12625">
    <property type="entry name" value="Arabinose_bd"/>
    <property type="match status" value="1"/>
</dbReference>
<proteinExistence type="predicted"/>
<reference evidence="5 6" key="1">
    <citation type="submission" date="2019-03" db="EMBL/GenBank/DDBJ databases">
        <title>Paraburkholderia sp. 4M-K11, isolated from subtropical forest soil.</title>
        <authorList>
            <person name="Gao Z.-H."/>
            <person name="Qiu L.-H."/>
        </authorList>
    </citation>
    <scope>NUCLEOTIDE SEQUENCE [LARGE SCALE GENOMIC DNA]</scope>
    <source>
        <strain evidence="5 6">4M-K11</strain>
    </source>
</reference>
<feature type="domain" description="HTH araC/xylS-type" evidence="4">
    <location>
        <begin position="236"/>
        <end position="337"/>
    </location>
</feature>
<organism evidence="5 6">
    <name type="scientific">Paraburkholderia silviterrae</name>
    <dbReference type="NCBI Taxonomy" id="2528715"/>
    <lineage>
        <taxon>Bacteria</taxon>
        <taxon>Pseudomonadati</taxon>
        <taxon>Pseudomonadota</taxon>
        <taxon>Betaproteobacteria</taxon>
        <taxon>Burkholderiales</taxon>
        <taxon>Burkholderiaceae</taxon>
        <taxon>Paraburkholderia</taxon>
    </lineage>
</organism>
<dbReference type="SUPFAM" id="SSF46689">
    <property type="entry name" value="Homeodomain-like"/>
    <property type="match status" value="1"/>
</dbReference>
<dbReference type="OrthoDB" id="6506763at2"/>
<evidence type="ECO:0000256" key="3">
    <source>
        <dbReference type="ARBA" id="ARBA00023163"/>
    </source>
</evidence>
<dbReference type="GO" id="GO:0003700">
    <property type="term" value="F:DNA-binding transcription factor activity"/>
    <property type="evidence" value="ECO:0007669"/>
    <property type="project" value="InterPro"/>
</dbReference>
<dbReference type="PANTHER" id="PTHR47894">
    <property type="entry name" value="HTH-TYPE TRANSCRIPTIONAL REGULATOR GADX"/>
    <property type="match status" value="1"/>
</dbReference>
<keyword evidence="2" id="KW-0238">DNA-binding</keyword>